<keyword evidence="2" id="KW-1185">Reference proteome</keyword>
<dbReference type="AlphaFoldDB" id="A0A0C9ZHL6"/>
<dbReference type="HOGENOM" id="CLU_1982446_0_0_1"/>
<gene>
    <name evidence="1" type="ORF">PISMIDRAFT_527468</name>
</gene>
<organism evidence="1 2">
    <name type="scientific">Pisolithus microcarpus 441</name>
    <dbReference type="NCBI Taxonomy" id="765257"/>
    <lineage>
        <taxon>Eukaryota</taxon>
        <taxon>Fungi</taxon>
        <taxon>Dikarya</taxon>
        <taxon>Basidiomycota</taxon>
        <taxon>Agaricomycotina</taxon>
        <taxon>Agaricomycetes</taxon>
        <taxon>Agaricomycetidae</taxon>
        <taxon>Boletales</taxon>
        <taxon>Sclerodermatineae</taxon>
        <taxon>Pisolithaceae</taxon>
        <taxon>Pisolithus</taxon>
    </lineage>
</organism>
<evidence type="ECO:0000313" key="1">
    <source>
        <dbReference type="EMBL" id="KIK21962.1"/>
    </source>
</evidence>
<name>A0A0C9ZHL6_9AGAM</name>
<accession>A0A0C9ZHL6</accession>
<reference evidence="2" key="2">
    <citation type="submission" date="2015-01" db="EMBL/GenBank/DDBJ databases">
        <title>Evolutionary Origins and Diversification of the Mycorrhizal Mutualists.</title>
        <authorList>
            <consortium name="DOE Joint Genome Institute"/>
            <consortium name="Mycorrhizal Genomics Consortium"/>
            <person name="Kohler A."/>
            <person name="Kuo A."/>
            <person name="Nagy L.G."/>
            <person name="Floudas D."/>
            <person name="Copeland A."/>
            <person name="Barry K.W."/>
            <person name="Cichocki N."/>
            <person name="Veneault-Fourrey C."/>
            <person name="LaButti K."/>
            <person name="Lindquist E.A."/>
            <person name="Lipzen A."/>
            <person name="Lundell T."/>
            <person name="Morin E."/>
            <person name="Murat C."/>
            <person name="Riley R."/>
            <person name="Ohm R."/>
            <person name="Sun H."/>
            <person name="Tunlid A."/>
            <person name="Henrissat B."/>
            <person name="Grigoriev I.V."/>
            <person name="Hibbett D.S."/>
            <person name="Martin F."/>
        </authorList>
    </citation>
    <scope>NUCLEOTIDE SEQUENCE [LARGE SCALE GENOMIC DNA]</scope>
    <source>
        <strain evidence="2">441</strain>
    </source>
</reference>
<protein>
    <submittedName>
        <fullName evidence="1">Uncharacterized protein</fullName>
    </submittedName>
</protein>
<evidence type="ECO:0000313" key="2">
    <source>
        <dbReference type="Proteomes" id="UP000054018"/>
    </source>
</evidence>
<dbReference type="EMBL" id="KN833744">
    <property type="protein sequence ID" value="KIK21962.1"/>
    <property type="molecule type" value="Genomic_DNA"/>
</dbReference>
<reference evidence="1 2" key="1">
    <citation type="submission" date="2014-04" db="EMBL/GenBank/DDBJ databases">
        <authorList>
            <consortium name="DOE Joint Genome Institute"/>
            <person name="Kuo A."/>
            <person name="Kohler A."/>
            <person name="Costa M.D."/>
            <person name="Nagy L.G."/>
            <person name="Floudas D."/>
            <person name="Copeland A."/>
            <person name="Barry K.W."/>
            <person name="Cichocki N."/>
            <person name="Veneault-Fourrey C."/>
            <person name="LaButti K."/>
            <person name="Lindquist E.A."/>
            <person name="Lipzen A."/>
            <person name="Lundell T."/>
            <person name="Morin E."/>
            <person name="Murat C."/>
            <person name="Sun H."/>
            <person name="Tunlid A."/>
            <person name="Henrissat B."/>
            <person name="Grigoriev I.V."/>
            <person name="Hibbett D.S."/>
            <person name="Martin F."/>
            <person name="Nordberg H.P."/>
            <person name="Cantor M.N."/>
            <person name="Hua S.X."/>
        </authorList>
    </citation>
    <scope>NUCLEOTIDE SEQUENCE [LARGE SCALE GENOMIC DNA]</scope>
    <source>
        <strain evidence="1 2">441</strain>
    </source>
</reference>
<sequence length="126" mass="14042">MWTSSSPSACVTSILGPDVISVICAVHLIGSNSLATRDYMLKMGPRTGNIVADLFGTTFHAGTSSYTWLPLLFHFIVREEPEQPRMLCRNNLTAVYDNVSFLFINRLSWGKYFTKMDLPCRGISSS</sequence>
<proteinExistence type="predicted"/>
<dbReference type="Proteomes" id="UP000054018">
    <property type="component" value="Unassembled WGS sequence"/>
</dbReference>